<evidence type="ECO:0000313" key="2">
    <source>
        <dbReference type="EMBL" id="OGZ88507.1"/>
    </source>
</evidence>
<name>A0A1G2JMX8_9BACT</name>
<gene>
    <name evidence="2" type="ORF">A2561_01560</name>
</gene>
<dbReference type="EMBL" id="MHPU01000021">
    <property type="protein sequence ID" value="OGZ88507.1"/>
    <property type="molecule type" value="Genomic_DNA"/>
</dbReference>
<dbReference type="AlphaFoldDB" id="A0A1G2JMX8"/>
<protein>
    <submittedName>
        <fullName evidence="2">Uncharacterized protein</fullName>
    </submittedName>
</protein>
<feature type="transmembrane region" description="Helical" evidence="1">
    <location>
        <begin position="110"/>
        <end position="127"/>
    </location>
</feature>
<organism evidence="2 3">
    <name type="scientific">Candidatus Staskawiczbacteria bacterium RIFOXYD1_FULL_32_13</name>
    <dbReference type="NCBI Taxonomy" id="1802234"/>
    <lineage>
        <taxon>Bacteria</taxon>
        <taxon>Candidatus Staskawicziibacteriota</taxon>
    </lineage>
</organism>
<evidence type="ECO:0000313" key="3">
    <source>
        <dbReference type="Proteomes" id="UP000178935"/>
    </source>
</evidence>
<sequence length="245" mass="27687">MENSNNIKEDILQKIKSGKVKMKPKIFFVLKTGFFILLFLALLLFAVYLISFIVFMMKASGLWFMPGFGLNGIGILFRSLPYFLIILALALIIFSEFFAEHFAFVYKRPMIYSLSAIVLIVIISAMATSQTSMHAGIFQRARENNLPIIKPFYEQASNIRPENMHAGIILDINELDFNIQTLSGQNLRVIPCKNGKGKTPKILSTGERVVIIGPVKNNTIDCLNILKVADDGSLTPLYKMRRKMK</sequence>
<feature type="transmembrane region" description="Helical" evidence="1">
    <location>
        <begin position="75"/>
        <end position="98"/>
    </location>
</feature>
<reference evidence="2 3" key="1">
    <citation type="journal article" date="2016" name="Nat. Commun.">
        <title>Thousands of microbial genomes shed light on interconnected biogeochemical processes in an aquifer system.</title>
        <authorList>
            <person name="Anantharaman K."/>
            <person name="Brown C.T."/>
            <person name="Hug L.A."/>
            <person name="Sharon I."/>
            <person name="Castelle C.J."/>
            <person name="Probst A.J."/>
            <person name="Thomas B.C."/>
            <person name="Singh A."/>
            <person name="Wilkins M.J."/>
            <person name="Karaoz U."/>
            <person name="Brodie E.L."/>
            <person name="Williams K.H."/>
            <person name="Hubbard S.S."/>
            <person name="Banfield J.F."/>
        </authorList>
    </citation>
    <scope>NUCLEOTIDE SEQUENCE [LARGE SCALE GENOMIC DNA]</scope>
</reference>
<keyword evidence="1" id="KW-0472">Membrane</keyword>
<accession>A0A1G2JMX8</accession>
<feature type="transmembrane region" description="Helical" evidence="1">
    <location>
        <begin position="26"/>
        <end position="55"/>
    </location>
</feature>
<dbReference type="Proteomes" id="UP000178935">
    <property type="component" value="Unassembled WGS sequence"/>
</dbReference>
<evidence type="ECO:0000256" key="1">
    <source>
        <dbReference type="SAM" id="Phobius"/>
    </source>
</evidence>
<proteinExistence type="predicted"/>
<keyword evidence="1" id="KW-1133">Transmembrane helix</keyword>
<comment type="caution">
    <text evidence="2">The sequence shown here is derived from an EMBL/GenBank/DDBJ whole genome shotgun (WGS) entry which is preliminary data.</text>
</comment>
<keyword evidence="1" id="KW-0812">Transmembrane</keyword>